<dbReference type="OrthoDB" id="9763471at2"/>
<keyword evidence="2" id="KW-1185">Reference proteome</keyword>
<name>A0A1I2V094_9FIRM</name>
<evidence type="ECO:0000313" key="2">
    <source>
        <dbReference type="Proteomes" id="UP000199337"/>
    </source>
</evidence>
<dbReference type="STRING" id="341036.SAMN05660649_02822"/>
<sequence>MDSFIRFDISGDGHFRLIPRSISHSIAEGIQAKTKDPLWFLTRQWQLGEFKAENGGRPVSAGVAFQTEKVDAIRLGNDDQFNPIDDALLPVEAAVEQENYENTGAWNPRQLEYQFAAKSSSITLEVNQHHSGNLDWYDFDISSDASLQGKIKTVSVMPAKISFKGMPDARWWKFEDAGVDLGDISRPDLNFLAMLLVEFSLIYSDNWYFITLNQEPGTLRLVEKLTVTDSFGAVKEIQPIADTSQDHSKWSIYTLSGCNGAAPADARLFFLPNTAAHYLKGEAIEQVTIARDEMSNLVWAIEHKYYNPTKYEVIDRDDEEAVVDKSEVSKQDEIRLYRLKDYLPVNMIPYVPRQLSSSNGEIVLRRGRTYENLNGQNQYKGRFLGESILINEEEIPATPIELSRHYKLVAVGPEEWELVNRAGKWFLEKRETKRVHSWVGREKKPARKLPPVNLKFDYMV</sequence>
<dbReference type="Proteomes" id="UP000199337">
    <property type="component" value="Unassembled WGS sequence"/>
</dbReference>
<dbReference type="EMBL" id="FOOX01000010">
    <property type="protein sequence ID" value="SFG82590.1"/>
    <property type="molecule type" value="Genomic_DNA"/>
</dbReference>
<proteinExistence type="predicted"/>
<dbReference type="AlphaFoldDB" id="A0A1I2V094"/>
<evidence type="ECO:0000313" key="1">
    <source>
        <dbReference type="EMBL" id="SFG82590.1"/>
    </source>
</evidence>
<dbReference type="RefSeq" id="WP_092472026.1">
    <property type="nucleotide sequence ID" value="NZ_FOOX01000010.1"/>
</dbReference>
<gene>
    <name evidence="1" type="ORF">SAMN05660649_02822</name>
</gene>
<accession>A0A1I2V094</accession>
<reference evidence="2" key="1">
    <citation type="submission" date="2016-10" db="EMBL/GenBank/DDBJ databases">
        <authorList>
            <person name="Varghese N."/>
            <person name="Submissions S."/>
        </authorList>
    </citation>
    <scope>NUCLEOTIDE SEQUENCE [LARGE SCALE GENOMIC DNA]</scope>
    <source>
        <strain evidence="2">DSM 17038</strain>
    </source>
</reference>
<protein>
    <submittedName>
        <fullName evidence="1">Uncharacterized protein</fullName>
    </submittedName>
</protein>
<organism evidence="1 2">
    <name type="scientific">Desulfotruncus arcticus DSM 17038</name>
    <dbReference type="NCBI Taxonomy" id="1121424"/>
    <lineage>
        <taxon>Bacteria</taxon>
        <taxon>Bacillati</taxon>
        <taxon>Bacillota</taxon>
        <taxon>Clostridia</taxon>
        <taxon>Eubacteriales</taxon>
        <taxon>Desulfallaceae</taxon>
        <taxon>Desulfotruncus</taxon>
    </lineage>
</organism>